<comment type="caution">
    <text evidence="2">The sequence shown here is derived from an EMBL/GenBank/DDBJ whole genome shotgun (WGS) entry which is preliminary data.</text>
</comment>
<dbReference type="Proteomes" id="UP001444071">
    <property type="component" value="Unassembled WGS sequence"/>
</dbReference>
<evidence type="ECO:0000313" key="3">
    <source>
        <dbReference type="Proteomes" id="UP001444071"/>
    </source>
</evidence>
<dbReference type="EMBL" id="JAHRIM010051077">
    <property type="protein sequence ID" value="MEQ2269134.1"/>
    <property type="molecule type" value="Genomic_DNA"/>
</dbReference>
<organism evidence="2 3">
    <name type="scientific">Xenotaenia resolanae</name>
    <dbReference type="NCBI Taxonomy" id="208358"/>
    <lineage>
        <taxon>Eukaryota</taxon>
        <taxon>Metazoa</taxon>
        <taxon>Chordata</taxon>
        <taxon>Craniata</taxon>
        <taxon>Vertebrata</taxon>
        <taxon>Euteleostomi</taxon>
        <taxon>Actinopterygii</taxon>
        <taxon>Neopterygii</taxon>
        <taxon>Teleostei</taxon>
        <taxon>Neoteleostei</taxon>
        <taxon>Acanthomorphata</taxon>
        <taxon>Ovalentaria</taxon>
        <taxon>Atherinomorphae</taxon>
        <taxon>Cyprinodontiformes</taxon>
        <taxon>Goodeidae</taxon>
        <taxon>Xenotaenia</taxon>
    </lineage>
</organism>
<dbReference type="PANTHER" id="PTHR33480">
    <property type="entry name" value="SET DOMAIN-CONTAINING PROTEIN-RELATED"/>
    <property type="match status" value="1"/>
</dbReference>
<sequence>MLKRTELWRHERTCRNCSEEQRSGEEKKGKRKRIQKASSHLLPICQSSEGLQNLICTMQQDEVTLNIRNDDMIANYGKGLFAKKGREQSQHIYIAQKMRELGRLLVAAKDIDKTVKGLKDLCDPTKFEVAIKAARRVSGYMECTSEYRKPSTAVKIGFSLKGATEAWIGHCLMTSDVLAEKKAKKFKALLDTSWSSYISTNAHSTMEQRKWNKEDCVPLTEDVIALQNYLRKVEDEATEELKKNPSTTAYKLLSESLLAQIIVFNKKREGEASRLTMETYLKADTGPVNKDIYETLSPVEQQMSHRLTRVVTRGKRGRKVPILLTEHTKASIDFLIENRMEVGVLSENPFVFARIGTTTNIRGCDCLRKFAKDSKASNPELLRSTKLRKHVATLCQLLDLNNQELEQLARFMGHDIRVHCDYYRQTDKTFQVAKIGKLLFALESGAESLKGKNLKTLDSVVLGHTSNSPKDVGLQKKSTAIVEQGLQVDGDEEQPILSSAKASRKKRPSKTVTTRLDSGIECSSVGDEGEVLSIQSKSLTEKRTMSGVLEDYEDFEDDGDTDDEEARLTSLPKKPIQRRNTDKRHAKDDGDGEQFDGFGGQIKGTSSTKTRNEESEEDESETNAYGHECCAIQSQCPAKRSKMTKPGNATESGAKVKTPWNQQEKQAVQKYMASFVALQKVPGKNECLACIEKSFPALHRRTWKDVKYYVHNKILKIKKKLNN</sequence>
<feature type="region of interest" description="Disordered" evidence="1">
    <location>
        <begin position="550"/>
        <end position="660"/>
    </location>
</feature>
<gene>
    <name evidence="2" type="ORF">XENORESO_000181</name>
</gene>
<name>A0ABV0WI31_9TELE</name>
<protein>
    <submittedName>
        <fullName evidence="2">Uncharacterized protein</fullName>
    </submittedName>
</protein>
<evidence type="ECO:0000313" key="2">
    <source>
        <dbReference type="EMBL" id="MEQ2269134.1"/>
    </source>
</evidence>
<dbReference type="PANTHER" id="PTHR33480:SF5">
    <property type="entry name" value="SI:DKEY-51D8.9"/>
    <property type="match status" value="1"/>
</dbReference>
<evidence type="ECO:0000256" key="1">
    <source>
        <dbReference type="SAM" id="MobiDB-lite"/>
    </source>
</evidence>
<feature type="compositionally biased region" description="Basic and acidic residues" evidence="1">
    <location>
        <begin position="579"/>
        <end position="589"/>
    </location>
</feature>
<reference evidence="2 3" key="1">
    <citation type="submission" date="2021-06" db="EMBL/GenBank/DDBJ databases">
        <authorList>
            <person name="Palmer J.M."/>
        </authorList>
    </citation>
    <scope>NUCLEOTIDE SEQUENCE [LARGE SCALE GENOMIC DNA]</scope>
    <source>
        <strain evidence="2 3">XR_2019</strain>
        <tissue evidence="2">Muscle</tissue>
    </source>
</reference>
<keyword evidence="3" id="KW-1185">Reference proteome</keyword>
<accession>A0ABV0WI31</accession>
<proteinExistence type="predicted"/>
<feature type="region of interest" description="Disordered" evidence="1">
    <location>
        <begin position="492"/>
        <end position="512"/>
    </location>
</feature>
<feature type="compositionally biased region" description="Acidic residues" evidence="1">
    <location>
        <begin position="550"/>
        <end position="565"/>
    </location>
</feature>